<keyword evidence="1" id="KW-0812">Transmembrane</keyword>
<dbReference type="Proteomes" id="UP000011534">
    <property type="component" value="Unassembled WGS sequence"/>
</dbReference>
<organism evidence="2 3">
    <name type="scientific">Haloarcula vallismortis ATCC 29715</name>
    <dbReference type="NCBI Taxonomy" id="662477"/>
    <lineage>
        <taxon>Archaea</taxon>
        <taxon>Methanobacteriati</taxon>
        <taxon>Methanobacteriota</taxon>
        <taxon>Stenosarchaea group</taxon>
        <taxon>Halobacteria</taxon>
        <taxon>Halobacteriales</taxon>
        <taxon>Haloarculaceae</taxon>
        <taxon>Haloarcula</taxon>
    </lineage>
</organism>
<proteinExistence type="predicted"/>
<keyword evidence="1" id="KW-0472">Membrane</keyword>
<comment type="caution">
    <text evidence="2">The sequence shown here is derived from an EMBL/GenBank/DDBJ whole genome shotgun (WGS) entry which is preliminary data.</text>
</comment>
<evidence type="ECO:0000256" key="1">
    <source>
        <dbReference type="SAM" id="Phobius"/>
    </source>
</evidence>
<dbReference type="EMBL" id="AOLQ01000014">
    <property type="protein sequence ID" value="EMA09966.1"/>
    <property type="molecule type" value="Genomic_DNA"/>
</dbReference>
<protein>
    <submittedName>
        <fullName evidence="2">Uncharacterized protein</fullName>
    </submittedName>
</protein>
<feature type="transmembrane region" description="Helical" evidence="1">
    <location>
        <begin position="33"/>
        <end position="54"/>
    </location>
</feature>
<reference evidence="2 3" key="1">
    <citation type="journal article" date="2014" name="PLoS Genet.">
        <title>Phylogenetically driven sequencing of extremely halophilic archaea reveals strategies for static and dynamic osmo-response.</title>
        <authorList>
            <person name="Becker E.A."/>
            <person name="Seitzer P.M."/>
            <person name="Tritt A."/>
            <person name="Larsen D."/>
            <person name="Krusor M."/>
            <person name="Yao A.I."/>
            <person name="Wu D."/>
            <person name="Madern D."/>
            <person name="Eisen J.A."/>
            <person name="Darling A.E."/>
            <person name="Facciotti M.T."/>
        </authorList>
    </citation>
    <scope>NUCLEOTIDE SEQUENCE [LARGE SCALE GENOMIC DNA]</scope>
    <source>
        <strain evidence="2 3">ATCC 29715</strain>
    </source>
</reference>
<name>M0JLT4_HALVA</name>
<sequence length="64" mass="7053">MVCTYGLLLSDPEVQQIIEEDQLLSFLVGGLDWLIVGLGVILVFCWGFVAYLGLEYLKSKGGTE</sequence>
<accession>M0JLT4</accession>
<gene>
    <name evidence="2" type="ORF">C437_04895</name>
</gene>
<dbReference type="AlphaFoldDB" id="M0JLT4"/>
<evidence type="ECO:0000313" key="2">
    <source>
        <dbReference type="EMBL" id="EMA09966.1"/>
    </source>
</evidence>
<keyword evidence="1" id="KW-1133">Transmembrane helix</keyword>
<keyword evidence="3" id="KW-1185">Reference proteome</keyword>
<evidence type="ECO:0000313" key="3">
    <source>
        <dbReference type="Proteomes" id="UP000011534"/>
    </source>
</evidence>